<protein>
    <submittedName>
        <fullName evidence="2">Nuclear transport factor 2 family protein</fullName>
    </submittedName>
</protein>
<sequence>MQVRCPILVDMTVTATDLVDRAQIGELLSRYYGAIDDKKLDRELVDATFAVDGRLVNPLGDALVGRAEITERQSRAFTLFRATHHAITDQLIEIDGDTARLRANMTAMHLWTEDYTDAVALESHFMAGGVFEGQAVRTGEGWRLRELSLRITWRTGATPVQVDPRKDL</sequence>
<reference evidence="2 3" key="1">
    <citation type="journal article" date="2019" name="ACS Chem. Biol.">
        <title>Identification and Mobilization of a Cryptic Antibiotic Biosynthesis Gene Locus from a Human-Pathogenic Nocardia Isolate.</title>
        <authorList>
            <person name="Herisse M."/>
            <person name="Ishida K."/>
            <person name="Porter J.L."/>
            <person name="Howden B."/>
            <person name="Hertweck C."/>
            <person name="Stinear T.P."/>
            <person name="Pidot S.J."/>
        </authorList>
    </citation>
    <scope>NUCLEOTIDE SEQUENCE [LARGE SCALE GENOMIC DNA]</scope>
    <source>
        <strain evidence="2 3">AUSMDU00012717</strain>
    </source>
</reference>
<evidence type="ECO:0000259" key="1">
    <source>
        <dbReference type="Pfam" id="PF13577"/>
    </source>
</evidence>
<organism evidence="2 3">
    <name type="scientific">Nocardia arthritidis</name>
    <dbReference type="NCBI Taxonomy" id="228602"/>
    <lineage>
        <taxon>Bacteria</taxon>
        <taxon>Bacillati</taxon>
        <taxon>Actinomycetota</taxon>
        <taxon>Actinomycetes</taxon>
        <taxon>Mycobacteriales</taxon>
        <taxon>Nocardiaceae</taxon>
        <taxon>Nocardia</taxon>
    </lineage>
</organism>
<dbReference type="InterPro" id="IPR037401">
    <property type="entry name" value="SnoaL-like"/>
</dbReference>
<gene>
    <name evidence="2" type="ORF">F5544_37370</name>
</gene>
<dbReference type="Pfam" id="PF13577">
    <property type="entry name" value="SnoaL_4"/>
    <property type="match status" value="1"/>
</dbReference>
<dbReference type="AlphaFoldDB" id="A0A6G9YQ41"/>
<dbReference type="KEGG" id="nah:F5544_37370"/>
<dbReference type="Gene3D" id="3.10.450.50">
    <property type="match status" value="1"/>
</dbReference>
<dbReference type="InterPro" id="IPR032710">
    <property type="entry name" value="NTF2-like_dom_sf"/>
</dbReference>
<keyword evidence="3" id="KW-1185">Reference proteome</keyword>
<dbReference type="EMBL" id="CP046172">
    <property type="protein sequence ID" value="QIS15301.1"/>
    <property type="molecule type" value="Genomic_DNA"/>
</dbReference>
<dbReference type="Proteomes" id="UP000503540">
    <property type="component" value="Chromosome"/>
</dbReference>
<dbReference type="SUPFAM" id="SSF54427">
    <property type="entry name" value="NTF2-like"/>
    <property type="match status" value="1"/>
</dbReference>
<evidence type="ECO:0000313" key="3">
    <source>
        <dbReference type="Proteomes" id="UP000503540"/>
    </source>
</evidence>
<evidence type="ECO:0000313" key="2">
    <source>
        <dbReference type="EMBL" id="QIS15301.1"/>
    </source>
</evidence>
<proteinExistence type="predicted"/>
<name>A0A6G9YQ41_9NOCA</name>
<feature type="domain" description="SnoaL-like" evidence="1">
    <location>
        <begin position="18"/>
        <end position="147"/>
    </location>
</feature>
<accession>A0A6G9YQ41</accession>